<dbReference type="SUPFAM" id="SSF48726">
    <property type="entry name" value="Immunoglobulin"/>
    <property type="match status" value="3"/>
</dbReference>
<accession>A0A9N7VD71</accession>
<name>A0A9N7VD71_PLEPL</name>
<evidence type="ECO:0000256" key="4">
    <source>
        <dbReference type="ARBA" id="ARBA00023136"/>
    </source>
</evidence>
<dbReference type="SMART" id="SM00408">
    <property type="entry name" value="IGc2"/>
    <property type="match status" value="2"/>
</dbReference>
<evidence type="ECO:0000313" key="10">
    <source>
        <dbReference type="Proteomes" id="UP001153269"/>
    </source>
</evidence>
<dbReference type="GO" id="GO:0016020">
    <property type="term" value="C:membrane"/>
    <property type="evidence" value="ECO:0007669"/>
    <property type="project" value="UniProtKB-SubCell"/>
</dbReference>
<keyword evidence="2" id="KW-0732">Signal</keyword>
<evidence type="ECO:0000256" key="7">
    <source>
        <dbReference type="ARBA" id="ARBA00023319"/>
    </source>
</evidence>
<evidence type="ECO:0000256" key="6">
    <source>
        <dbReference type="ARBA" id="ARBA00023180"/>
    </source>
</evidence>
<dbReference type="PANTHER" id="PTHR12231">
    <property type="entry name" value="CTX-RELATED TYPE I TRANSMEMBRANE PROTEIN"/>
    <property type="match status" value="1"/>
</dbReference>
<dbReference type="GO" id="GO:0043005">
    <property type="term" value="C:neuron projection"/>
    <property type="evidence" value="ECO:0007669"/>
    <property type="project" value="TreeGrafter"/>
</dbReference>
<proteinExistence type="predicted"/>
<keyword evidence="6" id="KW-0325">Glycoprotein</keyword>
<evidence type="ECO:0000259" key="8">
    <source>
        <dbReference type="PROSITE" id="PS50835"/>
    </source>
</evidence>
<dbReference type="InterPro" id="IPR007110">
    <property type="entry name" value="Ig-like_dom"/>
</dbReference>
<protein>
    <recommendedName>
        <fullName evidence="8">Ig-like domain-containing protein</fullName>
    </recommendedName>
</protein>
<evidence type="ECO:0000256" key="5">
    <source>
        <dbReference type="ARBA" id="ARBA00023157"/>
    </source>
</evidence>
<feature type="domain" description="Ig-like" evidence="8">
    <location>
        <begin position="1"/>
        <end position="74"/>
    </location>
</feature>
<evidence type="ECO:0000313" key="9">
    <source>
        <dbReference type="EMBL" id="CAB1447362.1"/>
    </source>
</evidence>
<dbReference type="EMBL" id="CADEAL010003944">
    <property type="protein sequence ID" value="CAB1447362.1"/>
    <property type="molecule type" value="Genomic_DNA"/>
</dbReference>
<dbReference type="Gene3D" id="2.60.40.10">
    <property type="entry name" value="Immunoglobulins"/>
    <property type="match status" value="3"/>
</dbReference>
<keyword evidence="7" id="KW-0393">Immunoglobulin domain</keyword>
<keyword evidence="3" id="KW-0677">Repeat</keyword>
<evidence type="ECO:0000256" key="1">
    <source>
        <dbReference type="ARBA" id="ARBA00004370"/>
    </source>
</evidence>
<dbReference type="PROSITE" id="PS50835">
    <property type="entry name" value="IG_LIKE"/>
    <property type="match status" value="3"/>
</dbReference>
<keyword evidence="4" id="KW-0472">Membrane</keyword>
<organism evidence="9 10">
    <name type="scientific">Pleuronectes platessa</name>
    <name type="common">European plaice</name>
    <dbReference type="NCBI Taxonomy" id="8262"/>
    <lineage>
        <taxon>Eukaryota</taxon>
        <taxon>Metazoa</taxon>
        <taxon>Chordata</taxon>
        <taxon>Craniata</taxon>
        <taxon>Vertebrata</taxon>
        <taxon>Euteleostomi</taxon>
        <taxon>Actinopterygii</taxon>
        <taxon>Neopterygii</taxon>
        <taxon>Teleostei</taxon>
        <taxon>Neoteleostei</taxon>
        <taxon>Acanthomorphata</taxon>
        <taxon>Carangaria</taxon>
        <taxon>Pleuronectiformes</taxon>
        <taxon>Pleuronectoidei</taxon>
        <taxon>Pleuronectidae</taxon>
        <taxon>Pleuronectes</taxon>
    </lineage>
</organism>
<dbReference type="SMART" id="SM00409">
    <property type="entry name" value="IG"/>
    <property type="match status" value="2"/>
</dbReference>
<feature type="domain" description="Ig-like" evidence="8">
    <location>
        <begin position="80"/>
        <end position="161"/>
    </location>
</feature>
<dbReference type="InterPro" id="IPR013783">
    <property type="entry name" value="Ig-like_fold"/>
</dbReference>
<dbReference type="PANTHER" id="PTHR12231:SF229">
    <property type="entry name" value="CONTACTIN-4"/>
    <property type="match status" value="1"/>
</dbReference>
<evidence type="ECO:0000256" key="3">
    <source>
        <dbReference type="ARBA" id="ARBA00022737"/>
    </source>
</evidence>
<evidence type="ECO:0000256" key="2">
    <source>
        <dbReference type="ARBA" id="ARBA00022729"/>
    </source>
</evidence>
<comment type="caution">
    <text evidence="9">The sequence shown here is derived from an EMBL/GenBank/DDBJ whole genome shotgun (WGS) entry which is preliminary data.</text>
</comment>
<feature type="domain" description="Ig-like" evidence="8">
    <location>
        <begin position="170"/>
        <end position="226"/>
    </location>
</feature>
<dbReference type="Pfam" id="PF07679">
    <property type="entry name" value="I-set"/>
    <property type="match status" value="2"/>
</dbReference>
<dbReference type="Proteomes" id="UP001153269">
    <property type="component" value="Unassembled WGS sequence"/>
</dbReference>
<dbReference type="AlphaFoldDB" id="A0A9N7VD71"/>
<keyword evidence="10" id="KW-1185">Reference proteome</keyword>
<comment type="subcellular location">
    <subcellularLocation>
        <location evidence="1">Membrane</location>
    </subcellularLocation>
</comment>
<dbReference type="InterPro" id="IPR051170">
    <property type="entry name" value="Neural/epithelial_adhesion"/>
</dbReference>
<dbReference type="InterPro" id="IPR036179">
    <property type="entry name" value="Ig-like_dom_sf"/>
</dbReference>
<dbReference type="InterPro" id="IPR003598">
    <property type="entry name" value="Ig_sub2"/>
</dbReference>
<sequence>MDSGEKLHWECKATGRPRPTYLWLRDGLPLTPKGHVVIMNGDLTIHNVQRTDSGMYQCVAENKYGAIYSSAELTILASAPVFVPNPVRVIATLGKDVSLECKPRASPKPRITWKRGDRRIQPNKRIMLLRNNTLRIVNSSRADEGNYACLAENQFGSAEMTAMLWVKEAMRVELSPVRVEVTVGESVVLSCKATHDTSLDVAFQWFFNQRPINFQQDGGHLNTSKP</sequence>
<dbReference type="InterPro" id="IPR003599">
    <property type="entry name" value="Ig_sub"/>
</dbReference>
<dbReference type="InterPro" id="IPR013098">
    <property type="entry name" value="Ig_I-set"/>
</dbReference>
<keyword evidence="5" id="KW-1015">Disulfide bond</keyword>
<gene>
    <name evidence="9" type="ORF">PLEPLA_LOCUS35055</name>
</gene>
<dbReference type="FunFam" id="2.60.40.10:FF:000004">
    <property type="entry name" value="DCC isoform 1"/>
    <property type="match status" value="2"/>
</dbReference>
<reference evidence="9" key="1">
    <citation type="submission" date="2020-03" db="EMBL/GenBank/DDBJ databases">
        <authorList>
            <person name="Weist P."/>
        </authorList>
    </citation>
    <scope>NUCLEOTIDE SEQUENCE</scope>
</reference>